<dbReference type="AlphaFoldDB" id="A0A0P6VV61"/>
<dbReference type="InterPro" id="IPR052159">
    <property type="entry name" value="Competence_DNA_uptake"/>
</dbReference>
<dbReference type="Gene3D" id="3.60.15.10">
    <property type="entry name" value="Ribonuclease Z/Hydroxyacylglutathione hydrolase-like"/>
    <property type="match status" value="1"/>
</dbReference>
<accession>A0A0P6VV61</accession>
<feature type="transmembrane region" description="Helical" evidence="6">
    <location>
        <begin position="45"/>
        <end position="63"/>
    </location>
</feature>
<name>A0A0P6VV61_9BACI</name>
<dbReference type="PANTHER" id="PTHR30619:SF1">
    <property type="entry name" value="RECOMBINATION PROTEIN 2"/>
    <property type="match status" value="1"/>
</dbReference>
<reference evidence="8 9" key="1">
    <citation type="submission" date="2015-08" db="EMBL/GenBank/DDBJ databases">
        <title>Draft Genome Sequence of Bacillus vietnamensis UCD-SED5.</title>
        <authorList>
            <person name="Lee R.D."/>
            <person name="Jospin G."/>
            <person name="Lang J.M."/>
            <person name="Coil D.A."/>
            <person name="Eisen J.A."/>
        </authorList>
    </citation>
    <scope>NUCLEOTIDE SEQUENCE [LARGE SCALE GENOMIC DNA]</scope>
    <source>
        <strain evidence="8 9">UCD-SED5</strain>
    </source>
</reference>
<dbReference type="InterPro" id="IPR001279">
    <property type="entry name" value="Metallo-B-lactamas"/>
</dbReference>
<dbReference type="PATRIC" id="fig|218284.4.peg.1415"/>
<dbReference type="OrthoDB" id="9761531at2"/>
<dbReference type="GO" id="GO:0030420">
    <property type="term" value="P:establishment of competence for transformation"/>
    <property type="evidence" value="ECO:0007669"/>
    <property type="project" value="InterPro"/>
</dbReference>
<feature type="domain" description="Metallo-beta-lactamase" evidence="7">
    <location>
        <begin position="502"/>
        <end position="711"/>
    </location>
</feature>
<evidence type="ECO:0000256" key="2">
    <source>
        <dbReference type="ARBA" id="ARBA00022475"/>
    </source>
</evidence>
<feature type="transmembrane region" description="Helical" evidence="6">
    <location>
        <begin position="448"/>
        <end position="465"/>
    </location>
</feature>
<keyword evidence="2" id="KW-1003">Cell membrane</keyword>
<evidence type="ECO:0000313" key="8">
    <source>
        <dbReference type="EMBL" id="KPL58632.1"/>
    </source>
</evidence>
<dbReference type="NCBIfam" id="TIGR00360">
    <property type="entry name" value="ComEC_N-term"/>
    <property type="match status" value="1"/>
</dbReference>
<feature type="transmembrane region" description="Helical" evidence="6">
    <location>
        <begin position="266"/>
        <end position="294"/>
    </location>
</feature>
<organism evidence="8 9">
    <name type="scientific">Rossellomorea vietnamensis</name>
    <dbReference type="NCBI Taxonomy" id="218284"/>
    <lineage>
        <taxon>Bacteria</taxon>
        <taxon>Bacillati</taxon>
        <taxon>Bacillota</taxon>
        <taxon>Bacilli</taxon>
        <taxon>Bacillales</taxon>
        <taxon>Bacillaceae</taxon>
        <taxon>Rossellomorea</taxon>
    </lineage>
</organism>
<keyword evidence="3 6" id="KW-0812">Transmembrane</keyword>
<evidence type="ECO:0000313" key="9">
    <source>
        <dbReference type="Proteomes" id="UP000050398"/>
    </source>
</evidence>
<feature type="transmembrane region" description="Helical" evidence="6">
    <location>
        <begin position="229"/>
        <end position="254"/>
    </location>
</feature>
<dbReference type="Pfam" id="PF03772">
    <property type="entry name" value="Competence"/>
    <property type="match status" value="1"/>
</dbReference>
<keyword evidence="4 6" id="KW-1133">Transmembrane helix</keyword>
<evidence type="ECO:0000256" key="3">
    <source>
        <dbReference type="ARBA" id="ARBA00022692"/>
    </source>
</evidence>
<dbReference type="InterPro" id="IPR004477">
    <property type="entry name" value="ComEC_N"/>
</dbReference>
<dbReference type="PANTHER" id="PTHR30619">
    <property type="entry name" value="DNA INTERNALIZATION/COMPETENCE PROTEIN COMEC/REC2"/>
    <property type="match status" value="1"/>
</dbReference>
<protein>
    <recommendedName>
        <fullName evidence="7">Metallo-beta-lactamase domain-containing protein</fullName>
    </recommendedName>
</protein>
<dbReference type="InterPro" id="IPR025405">
    <property type="entry name" value="DUF4131"/>
</dbReference>
<keyword evidence="5 6" id="KW-0472">Membrane</keyword>
<dbReference type="RefSeq" id="WP_082386401.1">
    <property type="nucleotide sequence ID" value="NZ_LIXZ01000014.1"/>
</dbReference>
<evidence type="ECO:0000256" key="4">
    <source>
        <dbReference type="ARBA" id="ARBA00022989"/>
    </source>
</evidence>
<feature type="transmembrane region" description="Helical" evidence="6">
    <location>
        <begin position="470"/>
        <end position="486"/>
    </location>
</feature>
<dbReference type="InterPro" id="IPR036866">
    <property type="entry name" value="RibonucZ/Hydroxyglut_hydro"/>
</dbReference>
<dbReference type="GO" id="GO:0005886">
    <property type="term" value="C:plasma membrane"/>
    <property type="evidence" value="ECO:0007669"/>
    <property type="project" value="UniProtKB-SubCell"/>
</dbReference>
<dbReference type="NCBIfam" id="TIGR00361">
    <property type="entry name" value="ComEC_Rec2"/>
    <property type="match status" value="1"/>
</dbReference>
<sequence length="758" mass="84926">MSRGLCIYLALSVLSGTLLALQLLWGAVVLVILFLSLFLRRMPRTILFISFLLVIASFFHALVQEKNQKSTLTPQSEPTIHGVFIDEIPTIDGNSFVSFAKVKNEKILIRYYFDTEEEKRKFSKVNPGFVCNVKGQLAEPRPGKNPNSFNYKDYLSHQGVYWVLEIQEFEGCLDRSSWKHALTQLRFHGLKRIEQEFPPATVGITQALLFGETGMIAEDAMKAFRELGVVHLLAISGLHVGLLFAMLHYCLLRIGLTREAASWTGIMFLLCYIVMTGGSPSVVRASFMLIILILGKKTSRNIGVIDSLAAVFLLIVLYEPFLVYNVGFQLSFAVSFSLVLSSRTILQASSSFKQMVTVTVVAQLSSIPFVIYHFYEFSLIGFLTNLLYVPLFSIIILPMAIITYLVTSVGSAGWSMIPYEILLEGIQWLSSAVASFPFSTLIMGRPNFVFLLGYLILIYFAFVGLERRKYLSTGWLFLFTVIHLFLNNYHPYGEIVFIDVGQGDATLIDLPYNHGTYLIDAGGEVPFPKEKWEEKMNRFSVGEDIVVPFLKSKGITSIDALILTHGDLDHIGGAEAVLNEMKVGELLISPGSREKVEVDRMVKLAQEKKISVKEVMYPERWRGDRDGLHIVSPLDADYAGNNDSIVLYGVIGSKKWLFTGDLEKEGEREFVQTFDLPVDVLKVGHHGSRTSTSEAFLDETDPDVAVISAGETNRFGHPHPEVVERLKVRGVTIYSTAVNGAITYRFWDKTGTFSAHRP</sequence>
<feature type="transmembrane region" description="Helical" evidence="6">
    <location>
        <begin position="7"/>
        <end position="39"/>
    </location>
</feature>
<evidence type="ECO:0000256" key="1">
    <source>
        <dbReference type="ARBA" id="ARBA00004651"/>
    </source>
</evidence>
<dbReference type="CDD" id="cd07731">
    <property type="entry name" value="ComA-like_MBL-fold"/>
    <property type="match status" value="1"/>
</dbReference>
<proteinExistence type="predicted"/>
<dbReference type="SMART" id="SM00849">
    <property type="entry name" value="Lactamase_B"/>
    <property type="match status" value="1"/>
</dbReference>
<dbReference type="Proteomes" id="UP000050398">
    <property type="component" value="Unassembled WGS sequence"/>
</dbReference>
<dbReference type="InterPro" id="IPR035681">
    <property type="entry name" value="ComA-like_MBL"/>
</dbReference>
<dbReference type="InterPro" id="IPR004797">
    <property type="entry name" value="Competence_ComEC/Rec2"/>
</dbReference>
<feature type="transmembrane region" description="Helical" evidence="6">
    <location>
        <begin position="355"/>
        <end position="375"/>
    </location>
</feature>
<evidence type="ECO:0000256" key="6">
    <source>
        <dbReference type="SAM" id="Phobius"/>
    </source>
</evidence>
<feature type="transmembrane region" description="Helical" evidence="6">
    <location>
        <begin position="387"/>
        <end position="409"/>
    </location>
</feature>
<gene>
    <name evidence="8" type="ORF">AM506_16075</name>
</gene>
<evidence type="ECO:0000259" key="7">
    <source>
        <dbReference type="SMART" id="SM00849"/>
    </source>
</evidence>
<comment type="caution">
    <text evidence="8">The sequence shown here is derived from an EMBL/GenBank/DDBJ whole genome shotgun (WGS) entry which is preliminary data.</text>
</comment>
<dbReference type="Pfam" id="PF13567">
    <property type="entry name" value="DUF4131"/>
    <property type="match status" value="1"/>
</dbReference>
<dbReference type="SUPFAM" id="SSF56281">
    <property type="entry name" value="Metallo-hydrolase/oxidoreductase"/>
    <property type="match status" value="1"/>
</dbReference>
<dbReference type="EMBL" id="LIXZ01000014">
    <property type="protein sequence ID" value="KPL58632.1"/>
    <property type="molecule type" value="Genomic_DNA"/>
</dbReference>
<evidence type="ECO:0000256" key="5">
    <source>
        <dbReference type="ARBA" id="ARBA00023136"/>
    </source>
</evidence>
<dbReference type="Pfam" id="PF00753">
    <property type="entry name" value="Lactamase_B"/>
    <property type="match status" value="1"/>
</dbReference>
<comment type="subcellular location">
    <subcellularLocation>
        <location evidence="1">Cell membrane</location>
        <topology evidence="1">Multi-pass membrane protein</topology>
    </subcellularLocation>
</comment>